<feature type="transmembrane region" description="Helical" evidence="1">
    <location>
        <begin position="25"/>
        <end position="48"/>
    </location>
</feature>
<dbReference type="EMBL" id="JAVIJP010000005">
    <property type="protein sequence ID" value="KAL3652960.1"/>
    <property type="molecule type" value="Genomic_DNA"/>
</dbReference>
<dbReference type="Proteomes" id="UP001632038">
    <property type="component" value="Unassembled WGS sequence"/>
</dbReference>
<feature type="transmembrane region" description="Helical" evidence="1">
    <location>
        <begin position="69"/>
        <end position="94"/>
    </location>
</feature>
<dbReference type="AlphaFoldDB" id="A0ABD3EIM1"/>
<protein>
    <submittedName>
        <fullName evidence="2">Uncharacterized protein</fullName>
    </submittedName>
</protein>
<accession>A0ABD3EIM1</accession>
<proteinExistence type="predicted"/>
<evidence type="ECO:0000313" key="2">
    <source>
        <dbReference type="EMBL" id="KAL3652960.1"/>
    </source>
</evidence>
<evidence type="ECO:0000313" key="3">
    <source>
        <dbReference type="Proteomes" id="UP001632038"/>
    </source>
</evidence>
<sequence>MIFRQELEICGGLGWRMLDVTPFRFVGFFIGFLKLAISCSAVNDLIYISQEELEICGGLGWRMLDVTPFRFVGFFIGFLKLIISCSAVNDLIYISQEVVIGPI</sequence>
<comment type="caution">
    <text evidence="2">The sequence shown here is derived from an EMBL/GenBank/DDBJ whole genome shotgun (WGS) entry which is preliminary data.</text>
</comment>
<keyword evidence="1" id="KW-1133">Transmembrane helix</keyword>
<keyword evidence="3" id="KW-1185">Reference proteome</keyword>
<keyword evidence="1" id="KW-0472">Membrane</keyword>
<reference evidence="3" key="1">
    <citation type="journal article" date="2024" name="IScience">
        <title>Strigolactones Initiate the Formation of Haustorium-like Structures in Castilleja.</title>
        <authorList>
            <person name="Buerger M."/>
            <person name="Peterson D."/>
            <person name="Chory J."/>
        </authorList>
    </citation>
    <scope>NUCLEOTIDE SEQUENCE [LARGE SCALE GENOMIC DNA]</scope>
</reference>
<gene>
    <name evidence="2" type="ORF">CASFOL_002641</name>
</gene>
<keyword evidence="1" id="KW-0812">Transmembrane</keyword>
<name>A0ABD3EIM1_9LAMI</name>
<evidence type="ECO:0000256" key="1">
    <source>
        <dbReference type="SAM" id="Phobius"/>
    </source>
</evidence>
<organism evidence="2 3">
    <name type="scientific">Castilleja foliolosa</name>
    <dbReference type="NCBI Taxonomy" id="1961234"/>
    <lineage>
        <taxon>Eukaryota</taxon>
        <taxon>Viridiplantae</taxon>
        <taxon>Streptophyta</taxon>
        <taxon>Embryophyta</taxon>
        <taxon>Tracheophyta</taxon>
        <taxon>Spermatophyta</taxon>
        <taxon>Magnoliopsida</taxon>
        <taxon>eudicotyledons</taxon>
        <taxon>Gunneridae</taxon>
        <taxon>Pentapetalae</taxon>
        <taxon>asterids</taxon>
        <taxon>lamiids</taxon>
        <taxon>Lamiales</taxon>
        <taxon>Orobanchaceae</taxon>
        <taxon>Pedicularideae</taxon>
        <taxon>Castillejinae</taxon>
        <taxon>Castilleja</taxon>
    </lineage>
</organism>